<comment type="caution">
    <text evidence="1">The sequence shown here is derived from an EMBL/GenBank/DDBJ whole genome shotgun (WGS) entry which is preliminary data.</text>
</comment>
<sequence>MKQEFKMQKLDDSSEEIREMIRVGNYQESETRVRELMMLYPDCAAPHNLYGIIMELQGDRVCAMKHYRVAWALDNTYMPARHNMERLAGLEKSWKIAFNAQDCISSKPKKHMEIQYDEHGVGHIVKCAMLGCSH</sequence>
<evidence type="ECO:0000313" key="1">
    <source>
        <dbReference type="EMBL" id="MXQ73086.1"/>
    </source>
</evidence>
<name>A0A6N8U4H4_9FIRM</name>
<organism evidence="1 2">
    <name type="scientific">Copranaerobaculum intestinale</name>
    <dbReference type="NCBI Taxonomy" id="2692629"/>
    <lineage>
        <taxon>Bacteria</taxon>
        <taxon>Bacillati</taxon>
        <taxon>Bacillota</taxon>
        <taxon>Erysipelotrichia</taxon>
        <taxon>Erysipelotrichales</taxon>
        <taxon>Erysipelotrichaceae</taxon>
        <taxon>Copranaerobaculum</taxon>
    </lineage>
</organism>
<dbReference type="EMBL" id="WUUQ01000001">
    <property type="protein sequence ID" value="MXQ73086.1"/>
    <property type="molecule type" value="Genomic_DNA"/>
</dbReference>
<dbReference type="AlphaFoldDB" id="A0A6N8U4H4"/>
<reference evidence="1 2" key="1">
    <citation type="submission" date="2019-12" db="EMBL/GenBank/DDBJ databases">
        <authorList>
            <person name="Yang R."/>
        </authorList>
    </citation>
    <scope>NUCLEOTIDE SEQUENCE [LARGE SCALE GENOMIC DNA]</scope>
    <source>
        <strain evidence="1 2">DONG20-135</strain>
    </source>
</reference>
<gene>
    <name evidence="1" type="ORF">GSF08_03935</name>
</gene>
<evidence type="ECO:0008006" key="3">
    <source>
        <dbReference type="Google" id="ProtNLM"/>
    </source>
</evidence>
<accession>A0A6N8U4H4</accession>
<dbReference type="SUPFAM" id="SSF48452">
    <property type="entry name" value="TPR-like"/>
    <property type="match status" value="1"/>
</dbReference>
<dbReference type="Proteomes" id="UP000434036">
    <property type="component" value="Unassembled WGS sequence"/>
</dbReference>
<dbReference type="Gene3D" id="1.25.40.10">
    <property type="entry name" value="Tetratricopeptide repeat domain"/>
    <property type="match status" value="1"/>
</dbReference>
<dbReference type="RefSeq" id="WP_160624509.1">
    <property type="nucleotide sequence ID" value="NZ_WUUQ01000001.1"/>
</dbReference>
<reference evidence="1 2" key="2">
    <citation type="submission" date="2020-01" db="EMBL/GenBank/DDBJ databases">
        <title>Clostridiaceae sp. nov. isolated from the gut of human by culturomics.</title>
        <authorList>
            <person name="Chang Y."/>
        </authorList>
    </citation>
    <scope>NUCLEOTIDE SEQUENCE [LARGE SCALE GENOMIC DNA]</scope>
    <source>
        <strain evidence="1 2">DONG20-135</strain>
    </source>
</reference>
<dbReference type="InterPro" id="IPR011990">
    <property type="entry name" value="TPR-like_helical_dom_sf"/>
</dbReference>
<protein>
    <recommendedName>
        <fullName evidence="3">Tetratricopeptide repeat protein</fullName>
    </recommendedName>
</protein>
<evidence type="ECO:0000313" key="2">
    <source>
        <dbReference type="Proteomes" id="UP000434036"/>
    </source>
</evidence>
<keyword evidence="2" id="KW-1185">Reference proteome</keyword>
<proteinExistence type="predicted"/>